<evidence type="ECO:0000313" key="1">
    <source>
        <dbReference type="EMBL" id="RUR83847.1"/>
    </source>
</evidence>
<dbReference type="STRING" id="211165.GCA_000317285_00116"/>
<comment type="caution">
    <text evidence="1">The sequence shown here is derived from an EMBL/GenBank/DDBJ whole genome shotgun (WGS) entry which is preliminary data.</text>
</comment>
<accession>A0A433NLQ5</accession>
<proteinExistence type="predicted"/>
<evidence type="ECO:0008006" key="3">
    <source>
        <dbReference type="Google" id="ProtNLM"/>
    </source>
</evidence>
<name>A0A433NLQ5_CHLFR</name>
<dbReference type="Proteomes" id="UP000268857">
    <property type="component" value="Unassembled WGS sequence"/>
</dbReference>
<reference evidence="1 2" key="1">
    <citation type="journal article" date="2019" name="Genome Biol. Evol.">
        <title>Day and night: Metabolic profiles and evolutionary relationships of six axenic non-marine cyanobacteria.</title>
        <authorList>
            <person name="Will S.E."/>
            <person name="Henke P."/>
            <person name="Boedeker C."/>
            <person name="Huang S."/>
            <person name="Brinkmann H."/>
            <person name="Rohde M."/>
            <person name="Jarek M."/>
            <person name="Friedl T."/>
            <person name="Seufert S."/>
            <person name="Schumacher M."/>
            <person name="Overmann J."/>
            <person name="Neumann-Schaal M."/>
            <person name="Petersen J."/>
        </authorList>
    </citation>
    <scope>NUCLEOTIDE SEQUENCE [LARGE SCALE GENOMIC DNA]</scope>
    <source>
        <strain evidence="1 2">PCC 6912</strain>
    </source>
</reference>
<dbReference type="SUPFAM" id="SSF48452">
    <property type="entry name" value="TPR-like"/>
    <property type="match status" value="1"/>
</dbReference>
<dbReference type="Gene3D" id="1.25.40.10">
    <property type="entry name" value="Tetratricopeptide repeat domain"/>
    <property type="match status" value="1"/>
</dbReference>
<keyword evidence="2" id="KW-1185">Reference proteome</keyword>
<protein>
    <recommendedName>
        <fullName evidence="3">Tetratricopeptide repeat protein</fullName>
    </recommendedName>
</protein>
<organism evidence="1 2">
    <name type="scientific">Chlorogloeopsis fritschii PCC 6912</name>
    <dbReference type="NCBI Taxonomy" id="211165"/>
    <lineage>
        <taxon>Bacteria</taxon>
        <taxon>Bacillati</taxon>
        <taxon>Cyanobacteriota</taxon>
        <taxon>Cyanophyceae</taxon>
        <taxon>Nostocales</taxon>
        <taxon>Chlorogloeopsidaceae</taxon>
        <taxon>Chlorogloeopsis</taxon>
    </lineage>
</organism>
<evidence type="ECO:0000313" key="2">
    <source>
        <dbReference type="Proteomes" id="UP000268857"/>
    </source>
</evidence>
<sequence>MIGLPYFFRSPKIEEPPKLITAQDFVDYSEKILANKLFGVDIDGNRSEVCTKALSYLNQGLKLDPNNAQGYAVRGLVQDCLNKYKASIFDLQKAKNLYQSQGKVQDVELTESTIKSIKEKYKAR</sequence>
<gene>
    <name evidence="1" type="ORF">PCC6912_20900</name>
</gene>
<dbReference type="AlphaFoldDB" id="A0A433NLQ5"/>
<dbReference type="EMBL" id="RSCJ01000006">
    <property type="protein sequence ID" value="RUR83847.1"/>
    <property type="molecule type" value="Genomic_DNA"/>
</dbReference>
<dbReference type="InterPro" id="IPR011990">
    <property type="entry name" value="TPR-like_helical_dom_sf"/>
</dbReference>